<sequence>MEYLCKDMLISLCCGKTSGMMQCMTQPAGFTITGSQSAISYRAKPWEGKKSDLETRQIFAETLLLLGSCFEMQFKPCSGRVVYDGKHIMASQKPRYGGVQKRMDDSKQIHNTNMADNSEERDTCRDVSFRADLHHETSKEHIRHLMKVFQELGIKSQPKPYVRYPDEKNVDVRGHVETQLETLENLSLLNRNLVSKDSNVIYCKNLFLKDRKGQFYIVVCLEEHSVDLKMLKKCLNAHRNLSFADREALWAVLQLHPGEVTPLAIMHRSAKDVRVAIHSKLADAGTDAKFAFHPLSGHLQIDLSYSELVAFIEYFDRKIEFIEDETSHQRKEASKKQKRDLTNAKSKEKLNLKFTMKEIKNPNSNVGSQDIEDCSATFITGRQNVTGAASDEPTDPVEKRNILNEECNTFCDKKMESSAVETKIFTKFTAQAEIHHTIADCEESDQNSQSHKYSQPFLNRQKSTDQWKVSKQQDRILIPNEFPNENYFDQSEPLRQEKDSGGAEESLHGKTRKRIFLSRKGKLRSYVKKNAEVNIDPDGSAAGSQHRCDSPNQEERNSGEAHKSRVEADREHKPGDEMLCLHGNSALTVSSTESLQVLSLKDYKECNSAHGMTAKSMDKKKCETISNDELETEQRQTTHTKLGVIEQFYSSLTDAQVKHRETDLSREGDSAIIEPSVGCRCFLLKDKGENFFFVISHELYELDFGRLKAALKPKKKLMVAHPADVIMVLGVDPMRVTPFAVLTMRDPQPRVYITRKVMAPNLKLCIQHPFAQARRILMSSAQLQNYFTFLGLHFGAVEERLWNDRFNLPFSQFDSPENGSDRIRDEKNLPGKSNAENGNMNGSNLLSEPNKRNETQNNRLSNVLANLNILHFFLVLRHMLSQNSFSFFTAPLFCSKTSMSNSANFVSGSSVDPPIVQMKQNPAGIYGPEHQGVQSLAEVQLQNISIPMRTEDLENHLLSLNIRFQLKKNKQHDDVPEPMHDISRDSAILERCAIMYLTNSSRHNFLIIGAQDDFPMSVKRFCRRSRIREHLDIRIDPQEDSESHLLWDIAPGMAPFALAFAGLKNLIWEKFDSIPSTLHPFLKSINHKKLLAPIPSTQSLEHMSCPAVTVALTTTLYIDPETVMEFDVGKERSRLRMKSSEFVKYCREVGFDMLYY</sequence>
<dbReference type="AlphaFoldDB" id="A0AAE0Y0Y9"/>
<feature type="domain" description="YbaK/aminoacyl-tRNA synthetase-associated" evidence="4">
    <location>
        <begin position="202"/>
        <end position="309"/>
    </location>
</feature>
<dbReference type="InterPro" id="IPR007214">
    <property type="entry name" value="YbaK/aa-tRNA-synth-assoc-dom"/>
</dbReference>
<feature type="region of interest" description="Disordered" evidence="3">
    <location>
        <begin position="442"/>
        <end position="513"/>
    </location>
</feature>
<dbReference type="Gene3D" id="3.90.960.10">
    <property type="entry name" value="YbaK/aminoacyl-tRNA synthetase-associated domain"/>
    <property type="match status" value="2"/>
</dbReference>
<feature type="domain" description="YbaK/aminoacyl-tRNA synthetase-associated" evidence="4">
    <location>
        <begin position="674"/>
        <end position="746"/>
    </location>
</feature>
<accession>A0AAE0Y0Y9</accession>
<protein>
    <recommendedName>
        <fullName evidence="2">PrdX deacylase domain-containing protein 1</fullName>
    </recommendedName>
</protein>
<evidence type="ECO:0000256" key="1">
    <source>
        <dbReference type="ARBA" id="ARBA00010201"/>
    </source>
</evidence>
<name>A0AAE0Y0Y9_9GAST</name>
<dbReference type="GO" id="GO:0002161">
    <property type="term" value="F:aminoacyl-tRNA deacylase activity"/>
    <property type="evidence" value="ECO:0007669"/>
    <property type="project" value="InterPro"/>
</dbReference>
<dbReference type="PANTHER" id="PTHR31423:SF3">
    <property type="entry name" value="PROLYL-TRNA SYNTHETASE ASSOCIATED DOMAIN-CONTAINING PROTEIN 1-RELATED"/>
    <property type="match status" value="1"/>
</dbReference>
<feature type="compositionally biased region" description="Polar residues" evidence="3">
    <location>
        <begin position="834"/>
        <end position="847"/>
    </location>
</feature>
<keyword evidence="6" id="KW-1185">Reference proteome</keyword>
<proteinExistence type="inferred from homology"/>
<feature type="compositionally biased region" description="Basic and acidic residues" evidence="3">
    <location>
        <begin position="546"/>
        <end position="576"/>
    </location>
</feature>
<organism evidence="5 6">
    <name type="scientific">Elysia crispata</name>
    <name type="common">lettuce slug</name>
    <dbReference type="NCBI Taxonomy" id="231223"/>
    <lineage>
        <taxon>Eukaryota</taxon>
        <taxon>Metazoa</taxon>
        <taxon>Spiralia</taxon>
        <taxon>Lophotrochozoa</taxon>
        <taxon>Mollusca</taxon>
        <taxon>Gastropoda</taxon>
        <taxon>Heterobranchia</taxon>
        <taxon>Euthyneura</taxon>
        <taxon>Panpulmonata</taxon>
        <taxon>Sacoglossa</taxon>
        <taxon>Placobranchoidea</taxon>
        <taxon>Plakobranchidae</taxon>
        <taxon>Elysia</taxon>
    </lineage>
</organism>
<dbReference type="SUPFAM" id="SSF55826">
    <property type="entry name" value="YbaK/ProRS associated domain"/>
    <property type="match status" value="2"/>
</dbReference>
<reference evidence="5" key="1">
    <citation type="journal article" date="2023" name="G3 (Bethesda)">
        <title>A reference genome for the long-term kleptoplast-retaining sea slug Elysia crispata morphotype clarki.</title>
        <authorList>
            <person name="Eastman K.E."/>
            <person name="Pendleton A.L."/>
            <person name="Shaikh M.A."/>
            <person name="Suttiyut T."/>
            <person name="Ogas R."/>
            <person name="Tomko P."/>
            <person name="Gavelis G."/>
            <person name="Widhalm J.R."/>
            <person name="Wisecaver J.H."/>
        </authorList>
    </citation>
    <scope>NUCLEOTIDE SEQUENCE</scope>
    <source>
        <strain evidence="5">ECLA1</strain>
    </source>
</reference>
<feature type="region of interest" description="Disordered" evidence="3">
    <location>
        <begin position="817"/>
        <end position="853"/>
    </location>
</feature>
<feature type="region of interest" description="Disordered" evidence="3">
    <location>
        <begin position="530"/>
        <end position="577"/>
    </location>
</feature>
<dbReference type="Proteomes" id="UP001283361">
    <property type="component" value="Unassembled WGS sequence"/>
</dbReference>
<comment type="caution">
    <text evidence="5">The sequence shown here is derived from an EMBL/GenBank/DDBJ whole genome shotgun (WGS) entry which is preliminary data.</text>
</comment>
<gene>
    <name evidence="5" type="ORF">RRG08_025490</name>
</gene>
<feature type="compositionally biased region" description="Basic and acidic residues" evidence="3">
    <location>
        <begin position="492"/>
        <end position="508"/>
    </location>
</feature>
<evidence type="ECO:0000256" key="3">
    <source>
        <dbReference type="SAM" id="MobiDB-lite"/>
    </source>
</evidence>
<evidence type="ECO:0000256" key="2">
    <source>
        <dbReference type="ARBA" id="ARBA00031612"/>
    </source>
</evidence>
<dbReference type="EMBL" id="JAWDGP010007158">
    <property type="protein sequence ID" value="KAK3729149.1"/>
    <property type="molecule type" value="Genomic_DNA"/>
</dbReference>
<dbReference type="PANTHER" id="PTHR31423">
    <property type="entry name" value="YBAK DOMAIN-CONTAINING PROTEIN"/>
    <property type="match status" value="1"/>
</dbReference>
<evidence type="ECO:0000259" key="4">
    <source>
        <dbReference type="Pfam" id="PF04073"/>
    </source>
</evidence>
<dbReference type="InterPro" id="IPR036754">
    <property type="entry name" value="YbaK/aa-tRNA-synt-asso_dom_sf"/>
</dbReference>
<evidence type="ECO:0000313" key="5">
    <source>
        <dbReference type="EMBL" id="KAK3729149.1"/>
    </source>
</evidence>
<evidence type="ECO:0000313" key="6">
    <source>
        <dbReference type="Proteomes" id="UP001283361"/>
    </source>
</evidence>
<feature type="compositionally biased region" description="Basic and acidic residues" evidence="3">
    <location>
        <begin position="819"/>
        <end position="829"/>
    </location>
</feature>
<comment type="similarity">
    <text evidence="1">Belongs to the PRORSD1 family.</text>
</comment>
<feature type="compositionally biased region" description="Polar residues" evidence="3">
    <location>
        <begin position="446"/>
        <end position="470"/>
    </location>
</feature>
<dbReference type="Pfam" id="PF04073">
    <property type="entry name" value="tRNA_edit"/>
    <property type="match status" value="2"/>
</dbReference>
<dbReference type="InterPro" id="IPR040285">
    <property type="entry name" value="ProX/PRXD1"/>
</dbReference>